<organism evidence="2 3">
    <name type="scientific">Taphrina deformans (strain PYCC 5710 / ATCC 11124 / CBS 356.35 / IMI 108563 / JCM 9778 / NBRC 8474)</name>
    <name type="common">Peach leaf curl fungus</name>
    <name type="synonym">Lalaria deformans</name>
    <dbReference type="NCBI Taxonomy" id="1097556"/>
    <lineage>
        <taxon>Eukaryota</taxon>
        <taxon>Fungi</taxon>
        <taxon>Dikarya</taxon>
        <taxon>Ascomycota</taxon>
        <taxon>Taphrinomycotina</taxon>
        <taxon>Taphrinomycetes</taxon>
        <taxon>Taphrinales</taxon>
        <taxon>Taphrinaceae</taxon>
        <taxon>Taphrina</taxon>
    </lineage>
</organism>
<dbReference type="VEuPathDB" id="FungiDB:TAPDE_001759"/>
<gene>
    <name evidence="2" type="ORF">TAPDE_001759</name>
</gene>
<sequence>MSSTLQRATRFGSYQSRRAEAYVKGKSGYDEGFLPPRSSPTRFPKSAPTADLTAPQPKTTKITNGHTSIYSKWKYEESDRRRRYMSEHIKHEAEERPKKFAQDRERMMRQKTIRDNLLNAPESRAELLSLPSIERTIADEYPLLDNNKNARANKRLQNRRKNESIKNEIVLHQFLNIHHNSAGYVTTLKGLDTLLESTIGSANYLDVVPKHTLTDLAMQAGHGAFSYGKVNQVEADIDDQIMGTAAGGRPGVMEVSQILSTKTSSLQS</sequence>
<reference evidence="2 3" key="1">
    <citation type="journal article" date="2013" name="MBio">
        <title>Genome sequencing of the plant pathogen Taphrina deformans, the causal agent of peach leaf curl.</title>
        <authorList>
            <person name="Cisse O.H."/>
            <person name="Almeida J.M.G.C.F."/>
            <person name="Fonseca A."/>
            <person name="Kumar A.A."/>
            <person name="Salojaervi J."/>
            <person name="Overmyer K."/>
            <person name="Hauser P.M."/>
            <person name="Pagni M."/>
        </authorList>
    </citation>
    <scope>NUCLEOTIDE SEQUENCE [LARGE SCALE GENOMIC DNA]</scope>
    <source>
        <strain evidence="3">PYCC 5710 / ATCC 11124 / CBS 356.35 / IMI 108563 / JCM 9778 / NBRC 8474</strain>
    </source>
</reference>
<dbReference type="AlphaFoldDB" id="R4XBX5"/>
<dbReference type="CDD" id="cd23703">
    <property type="entry name" value="mS26_PET12"/>
    <property type="match status" value="1"/>
</dbReference>
<dbReference type="EMBL" id="CAHR02000061">
    <property type="protein sequence ID" value="CCG81881.1"/>
    <property type="molecule type" value="Genomic_DNA"/>
</dbReference>
<proteinExistence type="predicted"/>
<accession>R4XBX5</accession>
<keyword evidence="3" id="KW-1185">Reference proteome</keyword>
<comment type="caution">
    <text evidence="2">The sequence shown here is derived from an EMBL/GenBank/DDBJ whole genome shotgun (WGS) entry which is preliminary data.</text>
</comment>
<evidence type="ECO:0000313" key="2">
    <source>
        <dbReference type="EMBL" id="CCG81881.1"/>
    </source>
</evidence>
<dbReference type="eggNOG" id="ENOG502R7F2">
    <property type="taxonomic scope" value="Eukaryota"/>
</dbReference>
<dbReference type="STRING" id="1097556.R4XBX5"/>
<dbReference type="OrthoDB" id="5353585at2759"/>
<dbReference type="Pfam" id="PF26163">
    <property type="entry name" value="mS26"/>
    <property type="match status" value="1"/>
</dbReference>
<feature type="region of interest" description="Disordered" evidence="1">
    <location>
        <begin position="25"/>
        <end position="64"/>
    </location>
</feature>
<evidence type="ECO:0000313" key="3">
    <source>
        <dbReference type="Proteomes" id="UP000013776"/>
    </source>
</evidence>
<protein>
    <submittedName>
        <fullName evidence="2">Uncharacterized protein</fullName>
    </submittedName>
</protein>
<dbReference type="InterPro" id="IPR058940">
    <property type="entry name" value="mS26_fungi"/>
</dbReference>
<dbReference type="Proteomes" id="UP000013776">
    <property type="component" value="Unassembled WGS sequence"/>
</dbReference>
<evidence type="ECO:0000256" key="1">
    <source>
        <dbReference type="SAM" id="MobiDB-lite"/>
    </source>
</evidence>
<name>R4XBX5_TAPDE</name>